<proteinExistence type="predicted"/>
<dbReference type="HOGENOM" id="CLU_1021709_0_0_5"/>
<dbReference type="InterPro" id="IPR006944">
    <property type="entry name" value="Phage/GTA_portal"/>
</dbReference>
<dbReference type="Proteomes" id="UP000001095">
    <property type="component" value="Unassembled WGS sequence"/>
</dbReference>
<organism evidence="1 2">
    <name type="scientific">Afipia clevelandensis ATCC 49720</name>
    <dbReference type="NCBI Taxonomy" id="883079"/>
    <lineage>
        <taxon>Bacteria</taxon>
        <taxon>Pseudomonadati</taxon>
        <taxon>Pseudomonadota</taxon>
        <taxon>Alphaproteobacteria</taxon>
        <taxon>Hyphomicrobiales</taxon>
        <taxon>Nitrobacteraceae</taxon>
        <taxon>Afipia</taxon>
    </lineage>
</organism>
<dbReference type="PATRIC" id="fig|883079.3.peg.359"/>
<gene>
    <name evidence="1" type="ORF">HMPREF9696_00345</name>
</gene>
<evidence type="ECO:0000313" key="1">
    <source>
        <dbReference type="EMBL" id="EKS42802.1"/>
    </source>
</evidence>
<protein>
    <submittedName>
        <fullName evidence="1">HK97 family phage portal protein</fullName>
    </submittedName>
</protein>
<dbReference type="EMBL" id="AGWY01000001">
    <property type="protein sequence ID" value="EKS42802.1"/>
    <property type="molecule type" value="Genomic_DNA"/>
</dbReference>
<name>K8PJL2_9BRAD</name>
<dbReference type="AlphaFoldDB" id="K8PJL2"/>
<sequence length="272" mass="29854">MLNFKNLFRAPEAKASRTSQVLAFESGGRARWTPRDYAALAREGYLANAIVHRAVRLIAENAASCGFLLYEGAQEREAHPLSRLLSRPNARQDGATFFEALYAHMLLAGNAYVEAVALDDEVRELYTLRPDRMKVVPGHDGWAEAYEYSVAGRSVRFDQLASSVPPILHLTFFHPLDDHYGLAPIEAAAVAVELTLECGALWAVLVHEFWTGDMTAINALIGATGLLVSYWGFRFGVLGVYMSGRTREKVCAATGQNDPGILGRLVKAVAKK</sequence>
<accession>K8PJL2</accession>
<dbReference type="Pfam" id="PF04860">
    <property type="entry name" value="Phage_portal"/>
    <property type="match status" value="1"/>
</dbReference>
<keyword evidence="2" id="KW-1185">Reference proteome</keyword>
<comment type="caution">
    <text evidence="1">The sequence shown here is derived from an EMBL/GenBank/DDBJ whole genome shotgun (WGS) entry which is preliminary data.</text>
</comment>
<reference evidence="1 2" key="1">
    <citation type="submission" date="2012-04" db="EMBL/GenBank/DDBJ databases">
        <title>The Genome Sequence of Afipia clevelandensis ATCC 49720.</title>
        <authorList>
            <consortium name="The Broad Institute Genome Sequencing Platform"/>
            <person name="Earl A."/>
            <person name="Ward D."/>
            <person name="Feldgarden M."/>
            <person name="Gevers D."/>
            <person name="Huys G."/>
            <person name="Walker B."/>
            <person name="Young S.K."/>
            <person name="Zeng Q."/>
            <person name="Gargeya S."/>
            <person name="Fitzgerald M."/>
            <person name="Haas B."/>
            <person name="Abouelleil A."/>
            <person name="Alvarado L."/>
            <person name="Arachchi H.M."/>
            <person name="Berlin A."/>
            <person name="Chapman S.B."/>
            <person name="Goldberg J."/>
            <person name="Griggs A."/>
            <person name="Gujja S."/>
            <person name="Hansen M."/>
            <person name="Howarth C."/>
            <person name="Imamovic A."/>
            <person name="Larimer J."/>
            <person name="McCowen C."/>
            <person name="Montmayeur A."/>
            <person name="Murphy C."/>
            <person name="Neiman D."/>
            <person name="Pearson M."/>
            <person name="Priest M."/>
            <person name="Roberts A."/>
            <person name="Saif S."/>
            <person name="Shea T."/>
            <person name="Sisk P."/>
            <person name="Sykes S."/>
            <person name="Wortman J."/>
            <person name="Nusbaum C."/>
            <person name="Birren B."/>
        </authorList>
    </citation>
    <scope>NUCLEOTIDE SEQUENCE [LARGE SCALE GENOMIC DNA]</scope>
    <source>
        <strain evidence="1 2">ATCC 49720</strain>
    </source>
</reference>
<evidence type="ECO:0000313" key="2">
    <source>
        <dbReference type="Proteomes" id="UP000001095"/>
    </source>
</evidence>